<dbReference type="RefSeq" id="WP_139605862.1">
    <property type="nucleotide sequence ID" value="NZ_VDCQ01000055.1"/>
</dbReference>
<gene>
    <name evidence="4" type="ORF">FE784_29545</name>
</gene>
<feature type="active site" description="Tele-phosphohistidine intermediate" evidence="2">
    <location>
        <position position="9"/>
    </location>
</feature>
<dbReference type="Proteomes" id="UP000307943">
    <property type="component" value="Unassembled WGS sequence"/>
</dbReference>
<dbReference type="OrthoDB" id="9782128at2"/>
<proteinExistence type="predicted"/>
<dbReference type="InterPro" id="IPR029033">
    <property type="entry name" value="His_PPase_superfam"/>
</dbReference>
<dbReference type="Gene3D" id="3.40.50.1240">
    <property type="entry name" value="Phosphoglycerate mutase-like"/>
    <property type="match status" value="1"/>
</dbReference>
<dbReference type="SUPFAM" id="SSF53254">
    <property type="entry name" value="Phosphoglycerate mutase-like"/>
    <property type="match status" value="1"/>
</dbReference>
<evidence type="ECO:0000256" key="1">
    <source>
        <dbReference type="ARBA" id="ARBA00022801"/>
    </source>
</evidence>
<dbReference type="PANTHER" id="PTHR46517">
    <property type="entry name" value="FRUCTOSE-2,6-BISPHOSPHATASE TIGAR"/>
    <property type="match status" value="1"/>
</dbReference>
<comment type="caution">
    <text evidence="4">The sequence shown here is derived from an EMBL/GenBank/DDBJ whole genome shotgun (WGS) entry which is preliminary data.</text>
</comment>
<dbReference type="GO" id="GO:0004331">
    <property type="term" value="F:fructose-2,6-bisphosphate 2-phosphatase activity"/>
    <property type="evidence" value="ECO:0007669"/>
    <property type="project" value="TreeGrafter"/>
</dbReference>
<sequence length="197" mass="22284">MASITFVRHGNTNHNIEKRAQGHLDNPLNETGLHQAATVAKRLAEEQWDVLVTSDLLRARQTADAIAEALGMPAMSLDRRLREMDRGLIVNTTEDERVAKWGPNWKELDLGEESCESMRERGLSFIDDIAARYPGKKVLVVSHGYFLGQTFKALMQDESTGDNLQNTSVTTIAFNGDRWEYVLYDCVRHLQPVEKRA</sequence>
<dbReference type="InterPro" id="IPR051695">
    <property type="entry name" value="Phosphoglycerate_Mutase"/>
</dbReference>
<dbReference type="CDD" id="cd07067">
    <property type="entry name" value="HP_PGM_like"/>
    <property type="match status" value="1"/>
</dbReference>
<dbReference type="Pfam" id="PF00300">
    <property type="entry name" value="His_Phos_1"/>
    <property type="match status" value="1"/>
</dbReference>
<dbReference type="GO" id="GO:0045820">
    <property type="term" value="P:negative regulation of glycolytic process"/>
    <property type="evidence" value="ECO:0007669"/>
    <property type="project" value="TreeGrafter"/>
</dbReference>
<dbReference type="AlphaFoldDB" id="A0A5C4T1I8"/>
<keyword evidence="5" id="KW-1185">Reference proteome</keyword>
<dbReference type="GO" id="GO:0005829">
    <property type="term" value="C:cytosol"/>
    <property type="evidence" value="ECO:0007669"/>
    <property type="project" value="TreeGrafter"/>
</dbReference>
<evidence type="ECO:0000256" key="2">
    <source>
        <dbReference type="PIRSR" id="PIRSR613078-1"/>
    </source>
</evidence>
<reference evidence="4 5" key="1">
    <citation type="submission" date="2019-05" db="EMBL/GenBank/DDBJ databases">
        <title>We sequenced the genome of Paenibacillus hemerocallicola KCTC 33185 for further insight into its adaptation and study the phylogeny of Paenibacillus.</title>
        <authorList>
            <person name="Narsing Rao M.P."/>
        </authorList>
    </citation>
    <scope>NUCLEOTIDE SEQUENCE [LARGE SCALE GENOMIC DNA]</scope>
    <source>
        <strain evidence="4 5">KCTC 33185</strain>
    </source>
</reference>
<dbReference type="EMBL" id="VDCQ01000055">
    <property type="protein sequence ID" value="TNJ62675.1"/>
    <property type="molecule type" value="Genomic_DNA"/>
</dbReference>
<evidence type="ECO:0000256" key="3">
    <source>
        <dbReference type="PIRSR" id="PIRSR613078-2"/>
    </source>
</evidence>
<accession>A0A5C4T1I8</accession>
<evidence type="ECO:0000313" key="4">
    <source>
        <dbReference type="EMBL" id="TNJ62675.1"/>
    </source>
</evidence>
<dbReference type="PANTHER" id="PTHR46517:SF1">
    <property type="entry name" value="FRUCTOSE-2,6-BISPHOSPHATASE TIGAR"/>
    <property type="match status" value="1"/>
</dbReference>
<organism evidence="4 5">
    <name type="scientific">Paenibacillus hemerocallicola</name>
    <dbReference type="NCBI Taxonomy" id="1172614"/>
    <lineage>
        <taxon>Bacteria</taxon>
        <taxon>Bacillati</taxon>
        <taxon>Bacillota</taxon>
        <taxon>Bacilli</taxon>
        <taxon>Bacillales</taxon>
        <taxon>Paenibacillaceae</taxon>
        <taxon>Paenibacillus</taxon>
    </lineage>
</organism>
<dbReference type="SMART" id="SM00855">
    <property type="entry name" value="PGAM"/>
    <property type="match status" value="1"/>
</dbReference>
<keyword evidence="1" id="KW-0378">Hydrolase</keyword>
<dbReference type="GO" id="GO:0043456">
    <property type="term" value="P:regulation of pentose-phosphate shunt"/>
    <property type="evidence" value="ECO:0007669"/>
    <property type="project" value="TreeGrafter"/>
</dbReference>
<feature type="active site" description="Proton donor/acceptor" evidence="2">
    <location>
        <position position="83"/>
    </location>
</feature>
<name>A0A5C4T1I8_9BACL</name>
<dbReference type="InterPro" id="IPR013078">
    <property type="entry name" value="His_Pase_superF_clade-1"/>
</dbReference>
<feature type="binding site" evidence="3">
    <location>
        <position position="58"/>
    </location>
    <ligand>
        <name>substrate</name>
    </ligand>
</feature>
<evidence type="ECO:0000313" key="5">
    <source>
        <dbReference type="Proteomes" id="UP000307943"/>
    </source>
</evidence>
<feature type="binding site" evidence="3">
    <location>
        <begin position="8"/>
        <end position="15"/>
    </location>
    <ligand>
        <name>substrate</name>
    </ligand>
</feature>
<protein>
    <submittedName>
        <fullName evidence="4">Histidine phosphatase family protein</fullName>
    </submittedName>
</protein>